<protein>
    <submittedName>
        <fullName evidence="2">Uncharacterized protein</fullName>
    </submittedName>
</protein>
<name>A0AAD5DWH9_9CHLO</name>
<dbReference type="AlphaFoldDB" id="A0AAD5DWH9"/>
<feature type="transmembrane region" description="Helical" evidence="1">
    <location>
        <begin position="43"/>
        <end position="67"/>
    </location>
</feature>
<dbReference type="Proteomes" id="UP001205105">
    <property type="component" value="Unassembled WGS sequence"/>
</dbReference>
<keyword evidence="1" id="KW-0472">Membrane</keyword>
<keyword evidence="1" id="KW-0812">Transmembrane</keyword>
<keyword evidence="1" id="KW-1133">Transmembrane helix</keyword>
<comment type="caution">
    <text evidence="2">The sequence shown here is derived from an EMBL/GenBank/DDBJ whole genome shotgun (WGS) entry which is preliminary data.</text>
</comment>
<sequence length="72" mass="7630">MSATKAVSAWAAGWPKLAAVQKAAQTNGGFIHRRFGDAVTSRYIPLGLACASTVFLVPGLFSMYLGINKVDE</sequence>
<evidence type="ECO:0000256" key="1">
    <source>
        <dbReference type="SAM" id="Phobius"/>
    </source>
</evidence>
<reference evidence="2" key="1">
    <citation type="submission" date="2020-11" db="EMBL/GenBank/DDBJ databases">
        <title>Chlorella ohadii genome sequencing and assembly.</title>
        <authorList>
            <person name="Murik O."/>
            <person name="Treves H."/>
            <person name="Kedem I."/>
            <person name="Shotland Y."/>
            <person name="Kaplan A."/>
        </authorList>
    </citation>
    <scope>NUCLEOTIDE SEQUENCE</scope>
    <source>
        <strain evidence="2">1</strain>
    </source>
</reference>
<organism evidence="2 3">
    <name type="scientific">Chlorella ohadii</name>
    <dbReference type="NCBI Taxonomy" id="2649997"/>
    <lineage>
        <taxon>Eukaryota</taxon>
        <taxon>Viridiplantae</taxon>
        <taxon>Chlorophyta</taxon>
        <taxon>core chlorophytes</taxon>
        <taxon>Trebouxiophyceae</taxon>
        <taxon>Chlorellales</taxon>
        <taxon>Chlorellaceae</taxon>
        <taxon>Chlorella clade</taxon>
        <taxon>Chlorella</taxon>
    </lineage>
</organism>
<evidence type="ECO:0000313" key="2">
    <source>
        <dbReference type="EMBL" id="KAI7843714.1"/>
    </source>
</evidence>
<proteinExistence type="predicted"/>
<dbReference type="EMBL" id="JADXDR010000036">
    <property type="protein sequence ID" value="KAI7843714.1"/>
    <property type="molecule type" value="Genomic_DNA"/>
</dbReference>
<evidence type="ECO:0000313" key="3">
    <source>
        <dbReference type="Proteomes" id="UP001205105"/>
    </source>
</evidence>
<gene>
    <name evidence="2" type="ORF">COHA_002612</name>
</gene>
<accession>A0AAD5DWH9</accession>
<keyword evidence="3" id="KW-1185">Reference proteome</keyword>